<gene>
    <name evidence="1" type="ORF">PZE19_29460</name>
</gene>
<protein>
    <submittedName>
        <fullName evidence="1">Uncharacterized protein</fullName>
    </submittedName>
</protein>
<dbReference type="Proteomes" id="UP001216907">
    <property type="component" value="Unassembled WGS sequence"/>
</dbReference>
<dbReference type="RefSeq" id="WP_277864181.1">
    <property type="nucleotide sequence ID" value="NZ_JARRAG010000002.1"/>
</dbReference>
<name>A0ABT6FK09_9BACT</name>
<dbReference type="EMBL" id="JARRAG010000002">
    <property type="protein sequence ID" value="MDG3007911.1"/>
    <property type="molecule type" value="Genomic_DNA"/>
</dbReference>
<comment type="caution">
    <text evidence="1">The sequence shown here is derived from an EMBL/GenBank/DDBJ whole genome shotgun (WGS) entry which is preliminary data.</text>
</comment>
<proteinExistence type="predicted"/>
<sequence length="81" mass="8683">MSPVLIATDVSPTAPSVDLVPPGRGAVAVRRPPSPREEALIVDERSGLRPACVVESKLTRLLKEASLPASRLQMRAMLKAR</sequence>
<keyword evidence="2" id="KW-1185">Reference proteome</keyword>
<accession>A0ABT6FK09</accession>
<evidence type="ECO:0000313" key="2">
    <source>
        <dbReference type="Proteomes" id="UP001216907"/>
    </source>
</evidence>
<evidence type="ECO:0000313" key="1">
    <source>
        <dbReference type="EMBL" id="MDG3007911.1"/>
    </source>
</evidence>
<reference evidence="1 2" key="1">
    <citation type="submission" date="2023-03" db="EMBL/GenBank/DDBJ databases">
        <title>Paludisphaera mucosa sp. nov. a novel planctomycete from northern fen.</title>
        <authorList>
            <person name="Ivanova A."/>
        </authorList>
    </citation>
    <scope>NUCLEOTIDE SEQUENCE [LARGE SCALE GENOMIC DNA]</scope>
    <source>
        <strain evidence="1 2">Pla2</strain>
    </source>
</reference>
<organism evidence="1 2">
    <name type="scientific">Paludisphaera mucosa</name>
    <dbReference type="NCBI Taxonomy" id="3030827"/>
    <lineage>
        <taxon>Bacteria</taxon>
        <taxon>Pseudomonadati</taxon>
        <taxon>Planctomycetota</taxon>
        <taxon>Planctomycetia</taxon>
        <taxon>Isosphaerales</taxon>
        <taxon>Isosphaeraceae</taxon>
        <taxon>Paludisphaera</taxon>
    </lineage>
</organism>